<dbReference type="PROSITE" id="PS50893">
    <property type="entry name" value="ABC_TRANSPORTER_2"/>
    <property type="match status" value="1"/>
</dbReference>
<dbReference type="CDD" id="cd03220">
    <property type="entry name" value="ABC_KpsT_Wzt"/>
    <property type="match status" value="1"/>
</dbReference>
<dbReference type="InterPro" id="IPR003439">
    <property type="entry name" value="ABC_transporter-like_ATP-bd"/>
</dbReference>
<comment type="caution">
    <text evidence="6">The sequence shown here is derived from an EMBL/GenBank/DDBJ whole genome shotgun (WGS) entry which is preliminary data.</text>
</comment>
<evidence type="ECO:0000256" key="4">
    <source>
        <dbReference type="ARBA" id="ARBA00022840"/>
    </source>
</evidence>
<dbReference type="InterPro" id="IPR003593">
    <property type="entry name" value="AAA+_ATPase"/>
</dbReference>
<comment type="similarity">
    <text evidence="1">Belongs to the ABC transporter superfamily.</text>
</comment>
<dbReference type="SMART" id="SM00382">
    <property type="entry name" value="AAA"/>
    <property type="match status" value="1"/>
</dbReference>
<sequence length="370" mass="41924">MKKQNAIEVTNMTKAFKVHYDKPMTLKERLVSFRNDKVEYHTVLKDINVEIKKGETVALVGTNGSGKSTLLKLMTRIIYPNEGTVETKGKLTSLLELGAGFHDDFTGRENIYFNAAIFGLSRSEIDARINDIIEFSELGDFIDNPIRTYSSGMYMRLAFSVAINVDAEILLIDEILAVGDQHFQDKCIAKLEELRDSEKTIVIVSHSLEMIKKLCTRAIWIYKGEVRDDGCPNDVIDKYLEQVVLDHEKKISEVQIDKISCFLQVDSPKQGEKVNADYLVVHGWEASDVSPTEVKIVIGDRVYSANRRKRSDVMMTLQDGYGGASLNSQAGFDKKIKIKDLRDNCQVKIYVYYKNKVIAEETRNIEVVGE</sequence>
<proteinExistence type="inferred from homology"/>
<dbReference type="GO" id="GO:0016887">
    <property type="term" value="F:ATP hydrolysis activity"/>
    <property type="evidence" value="ECO:0007669"/>
    <property type="project" value="InterPro"/>
</dbReference>
<evidence type="ECO:0000313" key="7">
    <source>
        <dbReference type="Proteomes" id="UP001211987"/>
    </source>
</evidence>
<dbReference type="GO" id="GO:0005524">
    <property type="term" value="F:ATP binding"/>
    <property type="evidence" value="ECO:0007669"/>
    <property type="project" value="UniProtKB-KW"/>
</dbReference>
<name>A0AB35ILW5_9FIRM</name>
<dbReference type="InterPro" id="IPR015860">
    <property type="entry name" value="ABC_transpr_TagH-like"/>
</dbReference>
<accession>A0AB35ILW5</accession>
<feature type="domain" description="ABC transporter" evidence="5">
    <location>
        <begin position="26"/>
        <end position="248"/>
    </location>
</feature>
<keyword evidence="3" id="KW-0547">Nucleotide-binding</keyword>
<gene>
    <name evidence="6" type="ORF">PM738_12610</name>
</gene>
<dbReference type="InterPro" id="IPR050683">
    <property type="entry name" value="Bact_Polysacc_Export_ATP-bd"/>
</dbReference>
<evidence type="ECO:0000259" key="5">
    <source>
        <dbReference type="PROSITE" id="PS50893"/>
    </source>
</evidence>
<dbReference type="GO" id="GO:0140359">
    <property type="term" value="F:ABC-type transporter activity"/>
    <property type="evidence" value="ECO:0007669"/>
    <property type="project" value="InterPro"/>
</dbReference>
<dbReference type="PANTHER" id="PTHR46743">
    <property type="entry name" value="TEICHOIC ACIDS EXPORT ATP-BINDING PROTEIN TAGH"/>
    <property type="match status" value="1"/>
</dbReference>
<dbReference type="Pfam" id="PF00005">
    <property type="entry name" value="ABC_tran"/>
    <property type="match status" value="1"/>
</dbReference>
<evidence type="ECO:0000256" key="3">
    <source>
        <dbReference type="ARBA" id="ARBA00022741"/>
    </source>
</evidence>
<evidence type="ECO:0000256" key="1">
    <source>
        <dbReference type="ARBA" id="ARBA00005417"/>
    </source>
</evidence>
<evidence type="ECO:0000256" key="2">
    <source>
        <dbReference type="ARBA" id="ARBA00022448"/>
    </source>
</evidence>
<dbReference type="PANTHER" id="PTHR46743:SF2">
    <property type="entry name" value="TEICHOIC ACIDS EXPORT ATP-BINDING PROTEIN TAGH"/>
    <property type="match status" value="1"/>
</dbReference>
<reference evidence="6" key="1">
    <citation type="submission" date="2023-01" db="EMBL/GenBank/DDBJ databases">
        <title>Human gut microbiome strain richness.</title>
        <authorList>
            <person name="Chen-Liaw A."/>
        </authorList>
    </citation>
    <scope>NUCLEOTIDE SEQUENCE</scope>
    <source>
        <strain evidence="6">1001217st2_G6_1001217B_191108</strain>
    </source>
</reference>
<keyword evidence="2" id="KW-0813">Transport</keyword>
<protein>
    <submittedName>
        <fullName evidence="6">ABC transporter ATP-binding protein</fullName>
    </submittedName>
</protein>
<dbReference type="GO" id="GO:0016020">
    <property type="term" value="C:membrane"/>
    <property type="evidence" value="ECO:0007669"/>
    <property type="project" value="InterPro"/>
</dbReference>
<organism evidence="6 7">
    <name type="scientific">Thomasclavelia ramosa</name>
    <dbReference type="NCBI Taxonomy" id="1547"/>
    <lineage>
        <taxon>Bacteria</taxon>
        <taxon>Bacillati</taxon>
        <taxon>Bacillota</taxon>
        <taxon>Erysipelotrichia</taxon>
        <taxon>Erysipelotrichales</taxon>
        <taxon>Coprobacillaceae</taxon>
        <taxon>Thomasclavelia</taxon>
    </lineage>
</organism>
<evidence type="ECO:0000313" key="6">
    <source>
        <dbReference type="EMBL" id="MDB7084648.1"/>
    </source>
</evidence>
<keyword evidence="4 6" id="KW-0067">ATP-binding</keyword>
<dbReference type="AlphaFoldDB" id="A0AB35ILW5"/>
<dbReference type="Proteomes" id="UP001211987">
    <property type="component" value="Unassembled WGS sequence"/>
</dbReference>
<dbReference type="EMBL" id="JAQLKE010000022">
    <property type="protein sequence ID" value="MDB7084648.1"/>
    <property type="molecule type" value="Genomic_DNA"/>
</dbReference>